<dbReference type="GO" id="GO:0003743">
    <property type="term" value="F:translation initiation factor activity"/>
    <property type="evidence" value="ECO:0007669"/>
    <property type="project" value="UniProtKB-KW"/>
</dbReference>
<dbReference type="EMBL" id="BTGC01000005">
    <property type="protein sequence ID" value="GMM51380.1"/>
    <property type="molecule type" value="Genomic_DNA"/>
</dbReference>
<dbReference type="InterPro" id="IPR051501">
    <property type="entry name" value="eIF2B_alpha/beta/delta"/>
</dbReference>
<comment type="subunit">
    <text evidence="8">Component of the translation initiation factor 2B (eIF2B) complex which is a heterodecamer of two sets of five different subunits: alpha, beta, gamma, delta and epsilon. Subunits alpha, beta and delta comprise a regulatory subcomplex and subunits epsilon and gamma comprise a catalytic subcomplex. Within the complex, the hexameric regulatory complex resides at the center, with the two heterodimeric catalytic subcomplexes bound on opposite sides.</text>
</comment>
<dbReference type="InterPro" id="IPR042529">
    <property type="entry name" value="IF_2B-like_C"/>
</dbReference>
<evidence type="ECO:0000313" key="10">
    <source>
        <dbReference type="EMBL" id="GMM51380.1"/>
    </source>
</evidence>
<gene>
    <name evidence="10" type="ORF">DASB73_023380</name>
</gene>
<dbReference type="Gene3D" id="3.40.50.10470">
    <property type="entry name" value="Translation initiation factor eif-2b, domain 2"/>
    <property type="match status" value="1"/>
</dbReference>
<dbReference type="Gene3D" id="1.20.120.1070">
    <property type="entry name" value="Translation initiation factor eIF-2B, N-terminal domain"/>
    <property type="match status" value="1"/>
</dbReference>
<evidence type="ECO:0000256" key="9">
    <source>
        <dbReference type="RuleBase" id="RU003814"/>
    </source>
</evidence>
<reference evidence="10 11" key="1">
    <citation type="journal article" date="2023" name="Elife">
        <title>Identification of key yeast species and microbe-microbe interactions impacting larval growth of Drosophila in the wild.</title>
        <authorList>
            <person name="Mure A."/>
            <person name="Sugiura Y."/>
            <person name="Maeda R."/>
            <person name="Honda K."/>
            <person name="Sakurai N."/>
            <person name="Takahashi Y."/>
            <person name="Watada M."/>
            <person name="Katoh T."/>
            <person name="Gotoh A."/>
            <person name="Gotoh Y."/>
            <person name="Taniguchi I."/>
            <person name="Nakamura K."/>
            <person name="Hayashi T."/>
            <person name="Katayama T."/>
            <person name="Uemura T."/>
            <person name="Hattori Y."/>
        </authorList>
    </citation>
    <scope>NUCLEOTIDE SEQUENCE [LARGE SCALE GENOMIC DNA]</scope>
    <source>
        <strain evidence="10 11">SB-73</strain>
    </source>
</reference>
<comment type="similarity">
    <text evidence="2 9">Belongs to the eIF-2B alpha/beta/delta subunits family.</text>
</comment>
<keyword evidence="11" id="KW-1185">Reference proteome</keyword>
<protein>
    <recommendedName>
        <fullName evidence="6">Translation initiation factor eIF2B subunit alpha</fullName>
    </recommendedName>
    <alternativeName>
        <fullName evidence="7">eIF2B GDP-GTP exchange factor subunit alpha</fullName>
    </alternativeName>
</protein>
<dbReference type="PANTHER" id="PTHR45860">
    <property type="entry name" value="TRANSLATION INITIATION FACTOR EIF-2B SUBUNIT ALPHA"/>
    <property type="match status" value="1"/>
</dbReference>
<dbReference type="GO" id="GO:0005829">
    <property type="term" value="C:cytosol"/>
    <property type="evidence" value="ECO:0007669"/>
    <property type="project" value="UniProtKB-SubCell"/>
</dbReference>
<dbReference type="Proteomes" id="UP001362899">
    <property type="component" value="Unassembled WGS sequence"/>
</dbReference>
<evidence type="ECO:0000256" key="8">
    <source>
        <dbReference type="ARBA" id="ARBA00046432"/>
    </source>
</evidence>
<evidence type="ECO:0000256" key="2">
    <source>
        <dbReference type="ARBA" id="ARBA00007251"/>
    </source>
</evidence>
<dbReference type="InterPro" id="IPR000649">
    <property type="entry name" value="IF-2B-related"/>
</dbReference>
<evidence type="ECO:0000256" key="7">
    <source>
        <dbReference type="ARBA" id="ARBA00044236"/>
    </source>
</evidence>
<dbReference type="InterPro" id="IPR042528">
    <property type="entry name" value="elF-2B_alpha_N"/>
</dbReference>
<dbReference type="GO" id="GO:0005851">
    <property type="term" value="C:eukaryotic translation initiation factor 2B complex"/>
    <property type="evidence" value="ECO:0007669"/>
    <property type="project" value="TreeGrafter"/>
</dbReference>
<evidence type="ECO:0000256" key="1">
    <source>
        <dbReference type="ARBA" id="ARBA00004514"/>
    </source>
</evidence>
<dbReference type="GO" id="GO:0005085">
    <property type="term" value="F:guanyl-nucleotide exchange factor activity"/>
    <property type="evidence" value="ECO:0007669"/>
    <property type="project" value="TreeGrafter"/>
</dbReference>
<organism evidence="10 11">
    <name type="scientific">Starmerella bacillaris</name>
    <name type="common">Yeast</name>
    <name type="synonym">Candida zemplinina</name>
    <dbReference type="NCBI Taxonomy" id="1247836"/>
    <lineage>
        <taxon>Eukaryota</taxon>
        <taxon>Fungi</taxon>
        <taxon>Dikarya</taxon>
        <taxon>Ascomycota</taxon>
        <taxon>Saccharomycotina</taxon>
        <taxon>Dipodascomycetes</taxon>
        <taxon>Dipodascales</taxon>
        <taxon>Trichomonascaceae</taxon>
        <taxon>Starmerella</taxon>
    </lineage>
</organism>
<name>A0AAV5RIW6_STABA</name>
<dbReference type="InterPro" id="IPR037171">
    <property type="entry name" value="NagB/RpiA_transferase-like"/>
</dbReference>
<dbReference type="PANTHER" id="PTHR45860:SF1">
    <property type="entry name" value="TRANSLATION INITIATION FACTOR EIF-2B SUBUNIT ALPHA"/>
    <property type="match status" value="1"/>
</dbReference>
<evidence type="ECO:0000256" key="3">
    <source>
        <dbReference type="ARBA" id="ARBA00022490"/>
    </source>
</evidence>
<keyword evidence="5" id="KW-0648">Protein biosynthesis</keyword>
<dbReference type="SUPFAM" id="SSF100950">
    <property type="entry name" value="NagB/RpiA/CoA transferase-like"/>
    <property type="match status" value="1"/>
</dbReference>
<keyword evidence="3" id="KW-0963">Cytoplasm</keyword>
<dbReference type="Pfam" id="PF01008">
    <property type="entry name" value="IF-2B"/>
    <property type="match status" value="1"/>
</dbReference>
<comment type="subcellular location">
    <subcellularLocation>
        <location evidence="1">Cytoplasm</location>
        <location evidence="1">Cytosol</location>
    </subcellularLocation>
</comment>
<dbReference type="AlphaFoldDB" id="A0AAV5RIW6"/>
<evidence type="ECO:0000313" key="11">
    <source>
        <dbReference type="Proteomes" id="UP001362899"/>
    </source>
</evidence>
<comment type="caution">
    <text evidence="10">The sequence shown here is derived from an EMBL/GenBank/DDBJ whole genome shotgun (WGS) entry which is preliminary data.</text>
</comment>
<evidence type="ECO:0000256" key="4">
    <source>
        <dbReference type="ARBA" id="ARBA00022540"/>
    </source>
</evidence>
<accession>A0AAV5RIW6</accession>
<proteinExistence type="inferred from homology"/>
<sequence>MIDIKETYLGFLERDNQLTKPVAAIQALLALLCELQPNTSAEMIDILQDAANTLKSSVSNSISLSAGCDLFLRFLTKNINASKDWDACRRNLVQNGNLFASRALDARSNIARIGLPFVRDHDTILVHGRSRAVIQLLQDAAMSNSVRFRVYITEARVCNEGVYMANILKKSGIPVCVVPDCSVGYVIDHTDKVFIGAEGVAESGGVINQIGSYQVAMLAKAANKPVYVFAESHKFVRMFPVSPSDLPGNEKLEFTSPVHPESIEMNLEAWPQVDFTPHQYITALVTDLGVLTPSGVSEELIKMWFD</sequence>
<keyword evidence="4 10" id="KW-0396">Initiation factor</keyword>
<evidence type="ECO:0000256" key="6">
    <source>
        <dbReference type="ARBA" id="ARBA00044208"/>
    </source>
</evidence>
<evidence type="ECO:0000256" key="5">
    <source>
        <dbReference type="ARBA" id="ARBA00022917"/>
    </source>
</evidence>